<dbReference type="STRING" id="66420.A0A194QG13"/>
<evidence type="ECO:0000256" key="1">
    <source>
        <dbReference type="SAM" id="Phobius"/>
    </source>
</evidence>
<evidence type="ECO:0008006" key="4">
    <source>
        <dbReference type="Google" id="ProtNLM"/>
    </source>
</evidence>
<dbReference type="PANTHER" id="PTHR21261">
    <property type="entry name" value="BEAT PROTEIN"/>
    <property type="match status" value="1"/>
</dbReference>
<keyword evidence="1" id="KW-0812">Transmembrane</keyword>
<accession>A0A194QG13</accession>
<name>A0A194QG13_PAPXU</name>
<reference evidence="2 3" key="1">
    <citation type="journal article" date="2015" name="Nat. Commun.">
        <title>Outbred genome sequencing and CRISPR/Cas9 gene editing in butterflies.</title>
        <authorList>
            <person name="Li X."/>
            <person name="Fan D."/>
            <person name="Zhang W."/>
            <person name="Liu G."/>
            <person name="Zhang L."/>
            <person name="Zhao L."/>
            <person name="Fang X."/>
            <person name="Chen L."/>
            <person name="Dong Y."/>
            <person name="Chen Y."/>
            <person name="Ding Y."/>
            <person name="Zhao R."/>
            <person name="Feng M."/>
            <person name="Zhu Y."/>
            <person name="Feng Y."/>
            <person name="Jiang X."/>
            <person name="Zhu D."/>
            <person name="Xiang H."/>
            <person name="Feng X."/>
            <person name="Li S."/>
            <person name="Wang J."/>
            <person name="Zhang G."/>
            <person name="Kronforst M.R."/>
            <person name="Wang W."/>
        </authorList>
    </citation>
    <scope>NUCLEOTIDE SEQUENCE [LARGE SCALE GENOMIC DNA]</scope>
    <source>
        <strain evidence="2">Ya'a_city_454_Px</strain>
        <tissue evidence="2">Whole body</tissue>
    </source>
</reference>
<keyword evidence="1" id="KW-1133">Transmembrane helix</keyword>
<proteinExistence type="predicted"/>
<keyword evidence="1" id="KW-0472">Membrane</keyword>
<evidence type="ECO:0000313" key="3">
    <source>
        <dbReference type="Proteomes" id="UP000053268"/>
    </source>
</evidence>
<dbReference type="Proteomes" id="UP000053268">
    <property type="component" value="Unassembled WGS sequence"/>
</dbReference>
<keyword evidence="3" id="KW-1185">Reference proteome</keyword>
<feature type="transmembrane region" description="Helical" evidence="1">
    <location>
        <begin position="293"/>
        <end position="310"/>
    </location>
</feature>
<organism evidence="2 3">
    <name type="scientific">Papilio xuthus</name>
    <name type="common">Asian swallowtail butterfly</name>
    <dbReference type="NCBI Taxonomy" id="66420"/>
    <lineage>
        <taxon>Eukaryota</taxon>
        <taxon>Metazoa</taxon>
        <taxon>Ecdysozoa</taxon>
        <taxon>Arthropoda</taxon>
        <taxon>Hexapoda</taxon>
        <taxon>Insecta</taxon>
        <taxon>Pterygota</taxon>
        <taxon>Neoptera</taxon>
        <taxon>Endopterygota</taxon>
        <taxon>Lepidoptera</taxon>
        <taxon>Glossata</taxon>
        <taxon>Ditrysia</taxon>
        <taxon>Papilionoidea</taxon>
        <taxon>Papilionidae</taxon>
        <taxon>Papilioninae</taxon>
        <taxon>Papilio</taxon>
    </lineage>
</organism>
<dbReference type="EMBL" id="KQ459011">
    <property type="protein sequence ID" value="KPJ04354.1"/>
    <property type="molecule type" value="Genomic_DNA"/>
</dbReference>
<gene>
    <name evidence="2" type="ORF">RR46_01723</name>
</gene>
<protein>
    <recommendedName>
        <fullName evidence="4">Ig-like domain-containing protein</fullName>
    </recommendedName>
</protein>
<evidence type="ECO:0000313" key="2">
    <source>
        <dbReference type="EMBL" id="KPJ04354.1"/>
    </source>
</evidence>
<dbReference type="PANTHER" id="PTHR21261:SF3">
    <property type="entry name" value="BEATEN PATH VII"/>
    <property type="match status" value="1"/>
</dbReference>
<sequence>MAFARVQRCATRDVQRETRDKRRTTRDAPQETIAKKCAARWCDNKRATKDVWLKTRGPRPVTSNLHVELTVDPPVVIRDIPIKLICSRNIEDEMVYTVKWIRGTHEFFRYTPGDKHPFKQFVIPGLSIQSNESNGTHVLVKFFEHELSGNFSCEVTSESSFNTKNDTKFIEVISLPPYDPILKTNVDSYKPGDELIANCTTGPAKPIPNITIFVNDEPLRPLSTTWLSSYDRARAVVKIKLTPAHFSAGLLRLSCRATIYDVYARRRNMDFFAPNNGPRPERITHNSGASTCFINWFLMLILLFLPMVLCQDYEDLLETAPSDAFQYYDESEMNAMMSAIGG</sequence>
<dbReference type="AlphaFoldDB" id="A0A194QG13"/>